<evidence type="ECO:0000313" key="2">
    <source>
        <dbReference type="EMBL" id="KAG9458238.1"/>
    </source>
</evidence>
<dbReference type="AlphaFoldDB" id="A0AAV7FF63"/>
<evidence type="ECO:0000313" key="3">
    <source>
        <dbReference type="Proteomes" id="UP000825729"/>
    </source>
</evidence>
<dbReference type="InterPro" id="IPR019557">
    <property type="entry name" value="AminoTfrase-like_pln_mobile"/>
</dbReference>
<dbReference type="InterPro" id="IPR044824">
    <property type="entry name" value="MAIN-like"/>
</dbReference>
<name>A0AAV7FF63_ARIFI</name>
<keyword evidence="3" id="KW-1185">Reference proteome</keyword>
<gene>
    <name evidence="2" type="ORF">H6P81_002746</name>
</gene>
<reference evidence="2 3" key="1">
    <citation type="submission" date="2021-07" db="EMBL/GenBank/DDBJ databases">
        <title>The Aristolochia fimbriata genome: insights into angiosperm evolution, floral development and chemical biosynthesis.</title>
        <authorList>
            <person name="Jiao Y."/>
        </authorList>
    </citation>
    <scope>NUCLEOTIDE SEQUENCE [LARGE SCALE GENOMIC DNA]</scope>
    <source>
        <strain evidence="2">IBCAS-2021</strain>
        <tissue evidence="2">Leaf</tissue>
    </source>
</reference>
<comment type="caution">
    <text evidence="2">The sequence shown here is derived from an EMBL/GenBank/DDBJ whole genome shotgun (WGS) entry which is preliminary data.</text>
</comment>
<protein>
    <recommendedName>
        <fullName evidence="1">Aminotransferase-like plant mobile domain-containing protein</fullName>
    </recommendedName>
</protein>
<dbReference type="GO" id="GO:0010073">
    <property type="term" value="P:meristem maintenance"/>
    <property type="evidence" value="ECO:0007669"/>
    <property type="project" value="InterPro"/>
</dbReference>
<dbReference type="Pfam" id="PF10536">
    <property type="entry name" value="PMD"/>
    <property type="match status" value="1"/>
</dbReference>
<proteinExistence type="predicted"/>
<organism evidence="2 3">
    <name type="scientific">Aristolochia fimbriata</name>
    <name type="common">White veined hardy Dutchman's pipe vine</name>
    <dbReference type="NCBI Taxonomy" id="158543"/>
    <lineage>
        <taxon>Eukaryota</taxon>
        <taxon>Viridiplantae</taxon>
        <taxon>Streptophyta</taxon>
        <taxon>Embryophyta</taxon>
        <taxon>Tracheophyta</taxon>
        <taxon>Spermatophyta</taxon>
        <taxon>Magnoliopsida</taxon>
        <taxon>Magnoliidae</taxon>
        <taxon>Piperales</taxon>
        <taxon>Aristolochiaceae</taxon>
        <taxon>Aristolochia</taxon>
    </lineage>
</organism>
<evidence type="ECO:0000259" key="1">
    <source>
        <dbReference type="Pfam" id="PF10536"/>
    </source>
</evidence>
<dbReference type="PANTHER" id="PTHR46033:SF8">
    <property type="entry name" value="PROTEIN MAINTENANCE OF MERISTEMS-LIKE"/>
    <property type="match status" value="1"/>
</dbReference>
<dbReference type="EMBL" id="JAINDJ010000002">
    <property type="protein sequence ID" value="KAG9458238.1"/>
    <property type="molecule type" value="Genomic_DNA"/>
</dbReference>
<dbReference type="PANTHER" id="PTHR46033">
    <property type="entry name" value="PROTEIN MAIN-LIKE 2"/>
    <property type="match status" value="1"/>
</dbReference>
<sequence>MGVSHVKEELDESYTDIWIGEMDMDARYMNTLIPDVNEDVNENNVSSPVMMAEAVLYDQASHRREVIWRGEPMDDRLLPYMEAAIFSHLVRVQWLRLDKPLITALVEKWRSDPNTFHLTYSEMTITLEDVSILLGLRIDDLALTDSTGRD</sequence>
<dbReference type="Proteomes" id="UP000825729">
    <property type="component" value="Unassembled WGS sequence"/>
</dbReference>
<accession>A0AAV7FF63</accession>
<feature type="domain" description="Aminotransferase-like plant mobile" evidence="1">
    <location>
        <begin position="88"/>
        <end position="139"/>
    </location>
</feature>